<feature type="non-terminal residue" evidence="2">
    <location>
        <position position="1"/>
    </location>
</feature>
<keyword evidence="3" id="KW-1185">Reference proteome</keyword>
<protein>
    <submittedName>
        <fullName evidence="2">Uncharacterized protein</fullName>
    </submittedName>
</protein>
<evidence type="ECO:0000256" key="1">
    <source>
        <dbReference type="SAM" id="MobiDB-lite"/>
    </source>
</evidence>
<comment type="caution">
    <text evidence="2">The sequence shown here is derived from an EMBL/GenBank/DDBJ whole genome shotgun (WGS) entry which is preliminary data.</text>
</comment>
<organism evidence="2 3">
    <name type="scientific">Haematococcus lacustris</name>
    <name type="common">Green alga</name>
    <name type="synonym">Haematococcus pluvialis</name>
    <dbReference type="NCBI Taxonomy" id="44745"/>
    <lineage>
        <taxon>Eukaryota</taxon>
        <taxon>Viridiplantae</taxon>
        <taxon>Chlorophyta</taxon>
        <taxon>core chlorophytes</taxon>
        <taxon>Chlorophyceae</taxon>
        <taxon>CS clade</taxon>
        <taxon>Chlamydomonadales</taxon>
        <taxon>Haematococcaceae</taxon>
        <taxon>Haematococcus</taxon>
    </lineage>
</organism>
<reference evidence="2 3" key="1">
    <citation type="submission" date="2020-02" db="EMBL/GenBank/DDBJ databases">
        <title>Draft genome sequence of Haematococcus lacustris strain NIES-144.</title>
        <authorList>
            <person name="Morimoto D."/>
            <person name="Nakagawa S."/>
            <person name="Yoshida T."/>
            <person name="Sawayama S."/>
        </authorList>
    </citation>
    <scope>NUCLEOTIDE SEQUENCE [LARGE SCALE GENOMIC DNA]</scope>
    <source>
        <strain evidence="2 3">NIES-144</strain>
    </source>
</reference>
<feature type="region of interest" description="Disordered" evidence="1">
    <location>
        <begin position="55"/>
        <end position="76"/>
    </location>
</feature>
<dbReference type="Proteomes" id="UP000485058">
    <property type="component" value="Unassembled WGS sequence"/>
</dbReference>
<sequence length="89" mass="9458">MNPSPKLSHDVSRHALGWVPARSYAIKGHIATGEGHFAVIADRLDLAPNNPTLTATPARPAYHSLSGATTSTQGHPSYYKAYQADSTTS</sequence>
<proteinExistence type="predicted"/>
<gene>
    <name evidence="2" type="ORF">HaLaN_04168</name>
</gene>
<evidence type="ECO:0000313" key="2">
    <source>
        <dbReference type="EMBL" id="GFH09089.1"/>
    </source>
</evidence>
<evidence type="ECO:0000313" key="3">
    <source>
        <dbReference type="Proteomes" id="UP000485058"/>
    </source>
</evidence>
<dbReference type="EMBL" id="BLLF01000208">
    <property type="protein sequence ID" value="GFH09089.1"/>
    <property type="molecule type" value="Genomic_DNA"/>
</dbReference>
<name>A0A699YS32_HAELA</name>
<feature type="compositionally biased region" description="Polar residues" evidence="1">
    <location>
        <begin position="66"/>
        <end position="75"/>
    </location>
</feature>
<accession>A0A699YS32</accession>
<dbReference type="AlphaFoldDB" id="A0A699YS32"/>